<sequence length="260" mass="29021">MRETAELPSVKTQMATEYIFRHLGNCDFAWWIKGLFPRKSESPGKHRFRRHPRAGLFGRAKETKRGPRHHLILVVDVEGFGERRRTRPDQEAVRAGLYKIMETAIAASGTAWGACYQEDRGDGMLVLVPGEVDKAAFVEAVLPKLVTQLRVHNDQHPETQQIRLRIALHAGEVGYDAYGVTSSSLTKTFRLCDASPLKDALAASPGVLAVIASDGLFDEVVRHIPGVAPATWRPVKVEVKEIDEPAWITLPDHPYLDRSE</sequence>
<dbReference type="InterPro" id="IPR029787">
    <property type="entry name" value="Nucleotide_cyclase"/>
</dbReference>
<organism evidence="1 2">
    <name type="scientific">Amycolatopsis oliviviridis</name>
    <dbReference type="NCBI Taxonomy" id="1471590"/>
    <lineage>
        <taxon>Bacteria</taxon>
        <taxon>Bacillati</taxon>
        <taxon>Actinomycetota</taxon>
        <taxon>Actinomycetes</taxon>
        <taxon>Pseudonocardiales</taxon>
        <taxon>Pseudonocardiaceae</taxon>
        <taxon>Amycolatopsis</taxon>
    </lineage>
</organism>
<gene>
    <name evidence="1" type="ORF">GCM10017790_82600</name>
</gene>
<dbReference type="EMBL" id="BNAY01000016">
    <property type="protein sequence ID" value="GHH37771.1"/>
    <property type="molecule type" value="Genomic_DNA"/>
</dbReference>
<protein>
    <recommendedName>
        <fullName evidence="3">Guanylate cyclase domain-containing protein</fullName>
    </recommendedName>
</protein>
<name>A0ABQ3MCE0_9PSEU</name>
<comment type="caution">
    <text evidence="1">The sequence shown here is derived from an EMBL/GenBank/DDBJ whole genome shotgun (WGS) entry which is preliminary data.</text>
</comment>
<evidence type="ECO:0000313" key="1">
    <source>
        <dbReference type="EMBL" id="GHH37771.1"/>
    </source>
</evidence>
<keyword evidence="2" id="KW-1185">Reference proteome</keyword>
<dbReference type="SUPFAM" id="SSF55073">
    <property type="entry name" value="Nucleotide cyclase"/>
    <property type="match status" value="1"/>
</dbReference>
<dbReference type="Gene3D" id="3.30.70.1230">
    <property type="entry name" value="Nucleotide cyclase"/>
    <property type="match status" value="1"/>
</dbReference>
<reference evidence="2" key="1">
    <citation type="journal article" date="2019" name="Int. J. Syst. Evol. Microbiol.">
        <title>The Global Catalogue of Microorganisms (GCM) 10K type strain sequencing project: providing services to taxonomists for standard genome sequencing and annotation.</title>
        <authorList>
            <consortium name="The Broad Institute Genomics Platform"/>
            <consortium name="The Broad Institute Genome Sequencing Center for Infectious Disease"/>
            <person name="Wu L."/>
            <person name="Ma J."/>
        </authorList>
    </citation>
    <scope>NUCLEOTIDE SEQUENCE [LARGE SCALE GENOMIC DNA]</scope>
    <source>
        <strain evidence="2">CGMCC 4.7683</strain>
    </source>
</reference>
<dbReference type="Proteomes" id="UP000635387">
    <property type="component" value="Unassembled WGS sequence"/>
</dbReference>
<accession>A0ABQ3MCE0</accession>
<proteinExistence type="predicted"/>
<evidence type="ECO:0000313" key="2">
    <source>
        <dbReference type="Proteomes" id="UP000635387"/>
    </source>
</evidence>
<evidence type="ECO:0008006" key="3">
    <source>
        <dbReference type="Google" id="ProtNLM"/>
    </source>
</evidence>